<name>A0A1D3D1A7_9EIME</name>
<accession>A0A1D3D1A7</accession>
<dbReference type="Proteomes" id="UP000095192">
    <property type="component" value="Unassembled WGS sequence"/>
</dbReference>
<gene>
    <name evidence="2" type="ORF">cyc_03969</name>
</gene>
<keyword evidence="3" id="KW-1185">Reference proteome</keyword>
<evidence type="ECO:0000256" key="1">
    <source>
        <dbReference type="SAM" id="MobiDB-lite"/>
    </source>
</evidence>
<dbReference type="InParanoid" id="A0A1D3D1A7"/>
<comment type="caution">
    <text evidence="2">The sequence shown here is derived from an EMBL/GenBank/DDBJ whole genome shotgun (WGS) entry which is preliminary data.</text>
</comment>
<dbReference type="VEuPathDB" id="ToxoDB:LOC34620575"/>
<dbReference type="VEuPathDB" id="ToxoDB:cyc_03969"/>
<organism evidence="2 3">
    <name type="scientific">Cyclospora cayetanensis</name>
    <dbReference type="NCBI Taxonomy" id="88456"/>
    <lineage>
        <taxon>Eukaryota</taxon>
        <taxon>Sar</taxon>
        <taxon>Alveolata</taxon>
        <taxon>Apicomplexa</taxon>
        <taxon>Conoidasida</taxon>
        <taxon>Coccidia</taxon>
        <taxon>Eucoccidiorida</taxon>
        <taxon>Eimeriorina</taxon>
        <taxon>Eimeriidae</taxon>
        <taxon>Cyclospora</taxon>
    </lineage>
</organism>
<feature type="region of interest" description="Disordered" evidence="1">
    <location>
        <begin position="127"/>
        <end position="153"/>
    </location>
</feature>
<feature type="region of interest" description="Disordered" evidence="1">
    <location>
        <begin position="169"/>
        <end position="189"/>
    </location>
</feature>
<evidence type="ECO:0000313" key="3">
    <source>
        <dbReference type="Proteomes" id="UP000095192"/>
    </source>
</evidence>
<evidence type="ECO:0000313" key="2">
    <source>
        <dbReference type="EMBL" id="OEH77226.1"/>
    </source>
</evidence>
<dbReference type="AlphaFoldDB" id="A0A1D3D1A7"/>
<protein>
    <submittedName>
        <fullName evidence="2">Uncharacterized protein</fullName>
    </submittedName>
</protein>
<proteinExistence type="predicted"/>
<feature type="region of interest" description="Disordered" evidence="1">
    <location>
        <begin position="17"/>
        <end position="51"/>
    </location>
</feature>
<reference evidence="2 3" key="1">
    <citation type="journal article" date="2016" name="BMC Genomics">
        <title>Comparative genomics reveals Cyclospora cayetanensis possesses coccidia-like metabolism and invasion components but unique surface antigens.</title>
        <authorList>
            <person name="Liu S."/>
            <person name="Wang L."/>
            <person name="Zheng H."/>
            <person name="Xu Z."/>
            <person name="Roellig D.M."/>
            <person name="Li N."/>
            <person name="Frace M.A."/>
            <person name="Tang K."/>
            <person name="Arrowood M.J."/>
            <person name="Moss D.M."/>
            <person name="Zhang L."/>
            <person name="Feng Y."/>
            <person name="Xiao L."/>
        </authorList>
    </citation>
    <scope>NUCLEOTIDE SEQUENCE [LARGE SCALE GENOMIC DNA]</scope>
    <source>
        <strain evidence="2 3">CHN_HEN01</strain>
    </source>
</reference>
<dbReference type="EMBL" id="JROU02001169">
    <property type="protein sequence ID" value="OEH77226.1"/>
    <property type="molecule type" value="Genomic_DNA"/>
</dbReference>
<feature type="compositionally biased region" description="Acidic residues" evidence="1">
    <location>
        <begin position="178"/>
        <end position="187"/>
    </location>
</feature>
<sequence length="254" mass="28195">MAVLPLKISAMIATERRNAEDGFTQKQQRPDLEGDTVPRGVETPGEPSRDKFAAGGLVRQYTLQGGVLFWRPSRLDMVLHDLERRLECQRLLANPRDILRCGGGDKGDYYDKDDAFIDDTEMFGEFGLDPNSDFASSSSEDGDEEEGRSKESLDRGAFVCRREILPAEASDSDGGVSGEDDEEDEALIDPRGWRAFRPRLRVMLEQQQLSHLEELEATLQKIPERVQGAEAVAELESIAGRYVSSSSAAVSRVL</sequence>